<dbReference type="Pfam" id="PF00941">
    <property type="entry name" value="FAD_binding_5"/>
    <property type="match status" value="1"/>
</dbReference>
<dbReference type="InterPro" id="IPR051312">
    <property type="entry name" value="Diverse_Substr_Oxidored"/>
</dbReference>
<dbReference type="EMBL" id="BMQK01000012">
    <property type="protein sequence ID" value="GGQ72962.1"/>
    <property type="molecule type" value="Genomic_DNA"/>
</dbReference>
<dbReference type="SUPFAM" id="SSF55447">
    <property type="entry name" value="CO dehydrogenase flavoprotein C-terminal domain-like"/>
    <property type="match status" value="1"/>
</dbReference>
<evidence type="ECO:0000313" key="4">
    <source>
        <dbReference type="Proteomes" id="UP000620156"/>
    </source>
</evidence>
<keyword evidence="1" id="KW-0560">Oxidoreductase</keyword>
<keyword evidence="4" id="KW-1185">Reference proteome</keyword>
<comment type="caution">
    <text evidence="3">The sequence shown here is derived from an EMBL/GenBank/DDBJ whole genome shotgun (WGS) entry which is preliminary data.</text>
</comment>
<dbReference type="InterPro" id="IPR016166">
    <property type="entry name" value="FAD-bd_PCMH"/>
</dbReference>
<reference evidence="3" key="1">
    <citation type="journal article" date="2014" name="Int. J. Syst. Evol. Microbiol.">
        <title>Complete genome sequence of Corynebacterium casei LMG S-19264T (=DSM 44701T), isolated from a smear-ripened cheese.</title>
        <authorList>
            <consortium name="US DOE Joint Genome Institute (JGI-PGF)"/>
            <person name="Walter F."/>
            <person name="Albersmeier A."/>
            <person name="Kalinowski J."/>
            <person name="Ruckert C."/>
        </authorList>
    </citation>
    <scope>NUCLEOTIDE SEQUENCE</scope>
    <source>
        <strain evidence="3">JCM 3131</strain>
    </source>
</reference>
<dbReference type="InterPro" id="IPR002346">
    <property type="entry name" value="Mopterin_DH_FAD-bd"/>
</dbReference>
<feature type="domain" description="FAD-binding PCMH-type" evidence="2">
    <location>
        <begin position="1"/>
        <end position="225"/>
    </location>
</feature>
<sequence length="332" mass="34886">MKTFRYERPDSVATAVAGVAAHPGAAFLGAGTSLVDLMKLHVEEPTLLVDVTSLSLDRIGTARDGGLVIGATVRNSDLATDPRVRAEYPLLAEAVLSGASAQIRNVATVGGNLLQRTRCPYYRDVTKPCNRRSAGSGCPALESRLPHSPHLAVLGASPACAAVHPSDLAVALTALDALIEVTGPHGTRTVPITSLYRPPGDAPPDDTVLARADMITAVRLPAATAAWPCAYRKARDRASFAFGTASVAAALRMTGDHIVDVKLAFGAVAPVPWRARHAERALTGRRPVGHVLRQAVDAELVHARPLHGNAFKVDLLRNMTVSLLSELAGRAA</sequence>
<dbReference type="Pfam" id="PF03450">
    <property type="entry name" value="CO_deh_flav_C"/>
    <property type="match status" value="1"/>
</dbReference>
<dbReference type="GO" id="GO:0071949">
    <property type="term" value="F:FAD binding"/>
    <property type="evidence" value="ECO:0007669"/>
    <property type="project" value="InterPro"/>
</dbReference>
<reference evidence="3" key="2">
    <citation type="submission" date="2020-09" db="EMBL/GenBank/DDBJ databases">
        <authorList>
            <person name="Sun Q."/>
            <person name="Ohkuma M."/>
        </authorList>
    </citation>
    <scope>NUCLEOTIDE SEQUENCE</scope>
    <source>
        <strain evidence="3">JCM 3131</strain>
    </source>
</reference>
<dbReference type="InterPro" id="IPR036318">
    <property type="entry name" value="FAD-bd_PCMH-like_sf"/>
</dbReference>
<evidence type="ECO:0000256" key="1">
    <source>
        <dbReference type="ARBA" id="ARBA00023002"/>
    </source>
</evidence>
<dbReference type="GO" id="GO:0016491">
    <property type="term" value="F:oxidoreductase activity"/>
    <property type="evidence" value="ECO:0007669"/>
    <property type="project" value="UniProtKB-KW"/>
</dbReference>
<dbReference type="PANTHER" id="PTHR42659">
    <property type="entry name" value="XANTHINE DEHYDROGENASE SUBUNIT C-RELATED"/>
    <property type="match status" value="1"/>
</dbReference>
<dbReference type="Gene3D" id="3.30.390.50">
    <property type="entry name" value="CO dehydrogenase flavoprotein, C-terminal domain"/>
    <property type="match status" value="1"/>
</dbReference>
<dbReference type="InterPro" id="IPR036683">
    <property type="entry name" value="CO_DH_flav_C_dom_sf"/>
</dbReference>
<dbReference type="Proteomes" id="UP000620156">
    <property type="component" value="Unassembled WGS sequence"/>
</dbReference>
<dbReference type="InterPro" id="IPR016167">
    <property type="entry name" value="FAD-bd_PCMH_sub1"/>
</dbReference>
<dbReference type="PROSITE" id="PS51387">
    <property type="entry name" value="FAD_PCMH"/>
    <property type="match status" value="1"/>
</dbReference>
<dbReference type="Gene3D" id="3.30.43.10">
    <property type="entry name" value="Uridine Diphospho-n-acetylenolpyruvylglucosamine Reductase, domain 2"/>
    <property type="match status" value="1"/>
</dbReference>
<dbReference type="PANTHER" id="PTHR42659:SF1">
    <property type="entry name" value="OXIDOREDUCTASE"/>
    <property type="match status" value="1"/>
</dbReference>
<dbReference type="Gene3D" id="3.30.465.10">
    <property type="match status" value="2"/>
</dbReference>
<protein>
    <submittedName>
        <fullName evidence="3">FAD-binding molybdopterin dehydrogenase</fullName>
    </submittedName>
</protein>
<dbReference type="SUPFAM" id="SSF56176">
    <property type="entry name" value="FAD-binding/transporter-associated domain-like"/>
    <property type="match status" value="1"/>
</dbReference>
<name>A0A918BJ15_9ACTN</name>
<dbReference type="SMART" id="SM01092">
    <property type="entry name" value="CO_deh_flav_C"/>
    <property type="match status" value="1"/>
</dbReference>
<organism evidence="3 4">
    <name type="scientific">Streptomyces ruber</name>
    <dbReference type="NCBI Taxonomy" id="83378"/>
    <lineage>
        <taxon>Bacteria</taxon>
        <taxon>Bacillati</taxon>
        <taxon>Actinomycetota</taxon>
        <taxon>Actinomycetes</taxon>
        <taxon>Kitasatosporales</taxon>
        <taxon>Streptomycetaceae</taxon>
        <taxon>Streptomyces</taxon>
    </lineage>
</organism>
<evidence type="ECO:0000313" key="3">
    <source>
        <dbReference type="EMBL" id="GGQ72962.1"/>
    </source>
</evidence>
<dbReference type="RefSeq" id="WP_189218962.1">
    <property type="nucleotide sequence ID" value="NZ_BMQK01000012.1"/>
</dbReference>
<dbReference type="InterPro" id="IPR005107">
    <property type="entry name" value="CO_DH_flav_C"/>
</dbReference>
<evidence type="ECO:0000259" key="2">
    <source>
        <dbReference type="PROSITE" id="PS51387"/>
    </source>
</evidence>
<accession>A0A918BJ15</accession>
<dbReference type="InterPro" id="IPR016169">
    <property type="entry name" value="FAD-bd_PCMH_sub2"/>
</dbReference>
<proteinExistence type="predicted"/>
<gene>
    <name evidence="3" type="ORF">GCM10010145_48340</name>
</gene>
<dbReference type="AlphaFoldDB" id="A0A918BJ15"/>